<dbReference type="InterPro" id="IPR021131">
    <property type="entry name" value="Ribosomal_uL15/eL18"/>
</dbReference>
<comment type="similarity">
    <text evidence="1 4">Belongs to the eukaryotic ribosomal protein eL18 family.</text>
</comment>
<dbReference type="HAMAP" id="MF_00329">
    <property type="entry name" value="Ribosomal_eL18"/>
    <property type="match status" value="1"/>
</dbReference>
<keyword evidence="3 4" id="KW-0687">Ribonucleoprotein</keyword>
<accession>A0A2A2HB99</accession>
<dbReference type="Pfam" id="PF00828">
    <property type="entry name" value="Ribosomal_L27A"/>
    <property type="match status" value="1"/>
</dbReference>
<dbReference type="PANTHER" id="PTHR10934">
    <property type="entry name" value="60S RIBOSOMAL PROTEIN L18"/>
    <property type="match status" value="1"/>
</dbReference>
<evidence type="ECO:0000256" key="3">
    <source>
        <dbReference type="ARBA" id="ARBA00023274"/>
    </source>
</evidence>
<keyword evidence="2 4" id="KW-0689">Ribosomal protein</keyword>
<dbReference type="GO" id="GO:0003723">
    <property type="term" value="F:RNA binding"/>
    <property type="evidence" value="ECO:0007669"/>
    <property type="project" value="TreeGrafter"/>
</dbReference>
<feature type="domain" description="Large ribosomal subunit protein uL15/eL18" evidence="5">
    <location>
        <begin position="40"/>
        <end position="102"/>
    </location>
</feature>
<evidence type="ECO:0000259" key="5">
    <source>
        <dbReference type="Pfam" id="PF00828"/>
    </source>
</evidence>
<dbReference type="GO" id="GO:0006412">
    <property type="term" value="P:translation"/>
    <property type="evidence" value="ECO:0007669"/>
    <property type="project" value="UniProtKB-UniRule"/>
</dbReference>
<evidence type="ECO:0000256" key="2">
    <source>
        <dbReference type="ARBA" id="ARBA00022980"/>
    </source>
</evidence>
<dbReference type="Gene3D" id="3.100.10.10">
    <property type="match status" value="1"/>
</dbReference>
<proteinExistence type="inferred from homology"/>
<evidence type="ECO:0000256" key="4">
    <source>
        <dbReference type="HAMAP-Rule" id="MF_00329"/>
    </source>
</evidence>
<sequence length="122" mass="13318">MVKMKLSKTNPNTVNLIKSLTKQSSAQDAPIWKAVANELKRANRKTKQVNVYHIDKNTDADDTILVPTKVLGEGNITHNVTVAAFKFSKEAEDKITAAGGKCLAIDELMAENPKGSNVKIIK</sequence>
<dbReference type="OrthoDB" id="11309at2157"/>
<protein>
    <recommendedName>
        <fullName evidence="4">Large ribosomal subunit protein eL18</fullName>
    </recommendedName>
</protein>
<organism evidence="6 7">
    <name type="scientific">Methanosphaera cuniculi</name>
    <dbReference type="NCBI Taxonomy" id="1077256"/>
    <lineage>
        <taxon>Archaea</taxon>
        <taxon>Methanobacteriati</taxon>
        <taxon>Methanobacteriota</taxon>
        <taxon>Methanomada group</taxon>
        <taxon>Methanobacteria</taxon>
        <taxon>Methanobacteriales</taxon>
        <taxon>Methanobacteriaceae</taxon>
        <taxon>Methanosphaera</taxon>
    </lineage>
</organism>
<dbReference type="EMBL" id="LMVN01000027">
    <property type="protein sequence ID" value="PAV06635.1"/>
    <property type="molecule type" value="Genomic_DNA"/>
</dbReference>
<keyword evidence="7" id="KW-1185">Reference proteome</keyword>
<gene>
    <name evidence="4" type="primary">rpl18e</name>
    <name evidence="6" type="ORF">ASJ82_04180</name>
</gene>
<dbReference type="InterPro" id="IPR036227">
    <property type="entry name" value="Ribosomal_uL15/eL18_sf"/>
</dbReference>
<dbReference type="PANTHER" id="PTHR10934:SF2">
    <property type="entry name" value="LARGE RIBOSOMAL SUBUNIT PROTEIN EL18"/>
    <property type="match status" value="1"/>
</dbReference>
<dbReference type="NCBIfam" id="NF003079">
    <property type="entry name" value="PRK04005.1"/>
    <property type="match status" value="1"/>
</dbReference>
<dbReference type="SUPFAM" id="SSF52080">
    <property type="entry name" value="Ribosomal proteins L15p and L18e"/>
    <property type="match status" value="1"/>
</dbReference>
<dbReference type="InterPro" id="IPR001196">
    <property type="entry name" value="Ribosomal_uL15_CS"/>
</dbReference>
<evidence type="ECO:0000313" key="7">
    <source>
        <dbReference type="Proteomes" id="UP000217528"/>
    </source>
</evidence>
<evidence type="ECO:0000256" key="1">
    <source>
        <dbReference type="ARBA" id="ARBA00006815"/>
    </source>
</evidence>
<reference evidence="6 7" key="1">
    <citation type="journal article" date="2017" name="BMC Genomics">
        <title>Genomic analysis of methanogenic archaea reveals a shift towards energy conservation.</title>
        <authorList>
            <person name="Gilmore S.P."/>
            <person name="Henske J.K."/>
            <person name="Sexton J.A."/>
            <person name="Solomon K.V."/>
            <person name="Seppala S."/>
            <person name="Yoo J.I."/>
            <person name="Huyett L.M."/>
            <person name="Pressman A."/>
            <person name="Cogan J.Z."/>
            <person name="Kivenson V."/>
            <person name="Peng X."/>
            <person name="Tan Y."/>
            <person name="Valentine D.L."/>
            <person name="O'Malley M.A."/>
        </authorList>
    </citation>
    <scope>NUCLEOTIDE SEQUENCE [LARGE SCALE GENOMIC DNA]</scope>
    <source>
        <strain evidence="6 7">1R-7</strain>
    </source>
</reference>
<dbReference type="GO" id="GO:0003735">
    <property type="term" value="F:structural constituent of ribosome"/>
    <property type="evidence" value="ECO:0007669"/>
    <property type="project" value="InterPro"/>
</dbReference>
<dbReference type="InterPro" id="IPR022947">
    <property type="entry name" value="Ribosomal_eL18_arc"/>
</dbReference>
<dbReference type="InterPro" id="IPR000039">
    <property type="entry name" value="Ribosomal_eL18"/>
</dbReference>
<dbReference type="AlphaFoldDB" id="A0A2A2HB99"/>
<evidence type="ECO:0000313" key="6">
    <source>
        <dbReference type="EMBL" id="PAV06635.1"/>
    </source>
</evidence>
<dbReference type="Proteomes" id="UP000217528">
    <property type="component" value="Unassembled WGS sequence"/>
</dbReference>
<dbReference type="GO" id="GO:0022625">
    <property type="term" value="C:cytosolic large ribosomal subunit"/>
    <property type="evidence" value="ECO:0007669"/>
    <property type="project" value="TreeGrafter"/>
</dbReference>
<name>A0A2A2HB99_9EURY</name>
<comment type="caution">
    <text evidence="6">The sequence shown here is derived from an EMBL/GenBank/DDBJ whole genome shotgun (WGS) entry which is preliminary data.</text>
</comment>
<dbReference type="PROSITE" id="PS00475">
    <property type="entry name" value="RIBOSOMAL_L15"/>
    <property type="match status" value="1"/>
</dbReference>